<accession>A0A1Y2DNI2</accession>
<dbReference type="RefSeq" id="XP_040712923.1">
    <property type="nucleotide sequence ID" value="XM_040864750.1"/>
</dbReference>
<proteinExistence type="predicted"/>
<protein>
    <submittedName>
        <fullName evidence="1">Uncharacterized protein</fullName>
    </submittedName>
</protein>
<sequence length="120" mass="12702">AAGGKPNSTPRVTTGSTRISHQLLSTLLKTARLCFKPTSTGTKPATMAALGKASSKHQPSFKAVPYRGDPLPNVVGDLTLPGIITAPKPFFSAMYVDELLWVSEALAIDFRPLILLALQG</sequence>
<organism evidence="1 2">
    <name type="scientific">Pseudomassariella vexata</name>
    <dbReference type="NCBI Taxonomy" id="1141098"/>
    <lineage>
        <taxon>Eukaryota</taxon>
        <taxon>Fungi</taxon>
        <taxon>Dikarya</taxon>
        <taxon>Ascomycota</taxon>
        <taxon>Pezizomycotina</taxon>
        <taxon>Sordariomycetes</taxon>
        <taxon>Xylariomycetidae</taxon>
        <taxon>Amphisphaeriales</taxon>
        <taxon>Pseudomassariaceae</taxon>
        <taxon>Pseudomassariella</taxon>
    </lineage>
</organism>
<dbReference type="InParanoid" id="A0A1Y2DNI2"/>
<reference evidence="1 2" key="1">
    <citation type="submission" date="2016-07" db="EMBL/GenBank/DDBJ databases">
        <title>Pervasive Adenine N6-methylation of Active Genes in Fungi.</title>
        <authorList>
            <consortium name="DOE Joint Genome Institute"/>
            <person name="Mondo S.J."/>
            <person name="Dannebaum R.O."/>
            <person name="Kuo R.C."/>
            <person name="Labutti K."/>
            <person name="Haridas S."/>
            <person name="Kuo A."/>
            <person name="Salamov A."/>
            <person name="Ahrendt S.R."/>
            <person name="Lipzen A."/>
            <person name="Sullivan W."/>
            <person name="Andreopoulos W.B."/>
            <person name="Clum A."/>
            <person name="Lindquist E."/>
            <person name="Daum C."/>
            <person name="Ramamoorthy G.K."/>
            <person name="Gryganskyi A."/>
            <person name="Culley D."/>
            <person name="Magnuson J.K."/>
            <person name="James T.Y."/>
            <person name="O'Malley M.A."/>
            <person name="Stajich J.E."/>
            <person name="Spatafora J.W."/>
            <person name="Visel A."/>
            <person name="Grigoriev I.V."/>
        </authorList>
    </citation>
    <scope>NUCLEOTIDE SEQUENCE [LARGE SCALE GENOMIC DNA]</scope>
    <source>
        <strain evidence="1 2">CBS 129021</strain>
    </source>
</reference>
<comment type="caution">
    <text evidence="1">The sequence shown here is derived from an EMBL/GenBank/DDBJ whole genome shotgun (WGS) entry which is preliminary data.</text>
</comment>
<dbReference type="EMBL" id="MCFJ01000011">
    <property type="protein sequence ID" value="ORY60696.1"/>
    <property type="molecule type" value="Genomic_DNA"/>
</dbReference>
<feature type="non-terminal residue" evidence="1">
    <location>
        <position position="1"/>
    </location>
</feature>
<keyword evidence="2" id="KW-1185">Reference proteome</keyword>
<evidence type="ECO:0000313" key="2">
    <source>
        <dbReference type="Proteomes" id="UP000193689"/>
    </source>
</evidence>
<dbReference type="Proteomes" id="UP000193689">
    <property type="component" value="Unassembled WGS sequence"/>
</dbReference>
<dbReference type="AlphaFoldDB" id="A0A1Y2DNI2"/>
<dbReference type="OrthoDB" id="3426336at2759"/>
<evidence type="ECO:0000313" key="1">
    <source>
        <dbReference type="EMBL" id="ORY60696.1"/>
    </source>
</evidence>
<gene>
    <name evidence="1" type="ORF">BCR38DRAFT_496352</name>
</gene>
<dbReference type="GeneID" id="63780962"/>
<name>A0A1Y2DNI2_9PEZI</name>